<dbReference type="AlphaFoldDB" id="A0A5C5XWH4"/>
<dbReference type="PANTHER" id="PTHR31793">
    <property type="entry name" value="4-HYDROXYBENZOYL-COA THIOESTERASE FAMILY MEMBER"/>
    <property type="match status" value="1"/>
</dbReference>
<evidence type="ECO:0000256" key="1">
    <source>
        <dbReference type="ARBA" id="ARBA00005953"/>
    </source>
</evidence>
<dbReference type="EMBL" id="SJPO01000012">
    <property type="protein sequence ID" value="TWT67697.1"/>
    <property type="molecule type" value="Genomic_DNA"/>
</dbReference>
<keyword evidence="4" id="KW-1185">Reference proteome</keyword>
<dbReference type="InterPro" id="IPR006684">
    <property type="entry name" value="YbgC/YbaW"/>
</dbReference>
<dbReference type="Gene3D" id="3.10.129.10">
    <property type="entry name" value="Hotdog Thioesterase"/>
    <property type="match status" value="1"/>
</dbReference>
<dbReference type="OrthoDB" id="9800856at2"/>
<accession>A0A5C5XWH4</accession>
<dbReference type="PIRSF" id="PIRSF003230">
    <property type="entry name" value="YbgC"/>
    <property type="match status" value="1"/>
</dbReference>
<gene>
    <name evidence="3" type="primary">ybgC</name>
    <name evidence="3" type="ORF">Pla123a_42530</name>
</gene>
<dbReference type="PANTHER" id="PTHR31793:SF27">
    <property type="entry name" value="NOVEL THIOESTERASE SUPERFAMILY DOMAIN AND SAPOSIN A-TYPE DOMAIN CONTAINING PROTEIN (0610012H03RIK)"/>
    <property type="match status" value="1"/>
</dbReference>
<sequence>MSREFQFDLTVRYYEVDAQGVVHHANYLKYLEIARIEQFRSAGYDYAEFERSGLMLVVNKIACKYHRPARFGDTLTIWLRTERARGARIDHVYEVKRGGELLAEATSTIACIDRDGRVQRIPEYLEIE</sequence>
<protein>
    <submittedName>
        <fullName evidence="3">Acyl-CoA thioester hydrolase YbgC</fullName>
        <ecNumber evidence="3">3.1.2.-</ecNumber>
    </submittedName>
</protein>
<dbReference type="CDD" id="cd00586">
    <property type="entry name" value="4HBT"/>
    <property type="match status" value="1"/>
</dbReference>
<organism evidence="3 4">
    <name type="scientific">Posidoniimonas polymericola</name>
    <dbReference type="NCBI Taxonomy" id="2528002"/>
    <lineage>
        <taxon>Bacteria</taxon>
        <taxon>Pseudomonadati</taxon>
        <taxon>Planctomycetota</taxon>
        <taxon>Planctomycetia</taxon>
        <taxon>Pirellulales</taxon>
        <taxon>Lacipirellulaceae</taxon>
        <taxon>Posidoniimonas</taxon>
    </lineage>
</organism>
<dbReference type="GO" id="GO:0047617">
    <property type="term" value="F:fatty acyl-CoA hydrolase activity"/>
    <property type="evidence" value="ECO:0007669"/>
    <property type="project" value="TreeGrafter"/>
</dbReference>
<dbReference type="NCBIfam" id="TIGR00051">
    <property type="entry name" value="YbgC/FadM family acyl-CoA thioesterase"/>
    <property type="match status" value="1"/>
</dbReference>
<dbReference type="InterPro" id="IPR029069">
    <property type="entry name" value="HotDog_dom_sf"/>
</dbReference>
<reference evidence="3 4" key="1">
    <citation type="submission" date="2019-02" db="EMBL/GenBank/DDBJ databases">
        <title>Deep-cultivation of Planctomycetes and their phenomic and genomic characterization uncovers novel biology.</title>
        <authorList>
            <person name="Wiegand S."/>
            <person name="Jogler M."/>
            <person name="Boedeker C."/>
            <person name="Pinto D."/>
            <person name="Vollmers J."/>
            <person name="Rivas-Marin E."/>
            <person name="Kohn T."/>
            <person name="Peeters S.H."/>
            <person name="Heuer A."/>
            <person name="Rast P."/>
            <person name="Oberbeckmann S."/>
            <person name="Bunk B."/>
            <person name="Jeske O."/>
            <person name="Meyerdierks A."/>
            <person name="Storesund J.E."/>
            <person name="Kallscheuer N."/>
            <person name="Luecker S."/>
            <person name="Lage O.M."/>
            <person name="Pohl T."/>
            <person name="Merkel B.J."/>
            <person name="Hornburger P."/>
            <person name="Mueller R.-W."/>
            <person name="Bruemmer F."/>
            <person name="Labrenz M."/>
            <person name="Spormann A.M."/>
            <person name="Op Den Camp H."/>
            <person name="Overmann J."/>
            <person name="Amann R."/>
            <person name="Jetten M.S.M."/>
            <person name="Mascher T."/>
            <person name="Medema M.H."/>
            <person name="Devos D.P."/>
            <person name="Kaster A.-K."/>
            <person name="Ovreas L."/>
            <person name="Rohde M."/>
            <person name="Galperin M.Y."/>
            <person name="Jogler C."/>
        </authorList>
    </citation>
    <scope>NUCLEOTIDE SEQUENCE [LARGE SCALE GENOMIC DNA]</scope>
    <source>
        <strain evidence="3 4">Pla123a</strain>
    </source>
</reference>
<dbReference type="SUPFAM" id="SSF54637">
    <property type="entry name" value="Thioesterase/thiol ester dehydrase-isomerase"/>
    <property type="match status" value="1"/>
</dbReference>
<dbReference type="EC" id="3.1.2.-" evidence="3"/>
<evidence type="ECO:0000256" key="2">
    <source>
        <dbReference type="ARBA" id="ARBA00022801"/>
    </source>
</evidence>
<proteinExistence type="inferred from homology"/>
<keyword evidence="2 3" id="KW-0378">Hydrolase</keyword>
<evidence type="ECO:0000313" key="4">
    <source>
        <dbReference type="Proteomes" id="UP000318478"/>
    </source>
</evidence>
<dbReference type="InterPro" id="IPR050563">
    <property type="entry name" value="4-hydroxybenzoyl-CoA_TE"/>
</dbReference>
<name>A0A5C5XWH4_9BACT</name>
<dbReference type="RefSeq" id="WP_146590656.1">
    <property type="nucleotide sequence ID" value="NZ_SJPO01000012.1"/>
</dbReference>
<dbReference type="Proteomes" id="UP000318478">
    <property type="component" value="Unassembled WGS sequence"/>
</dbReference>
<comment type="similarity">
    <text evidence="1">Belongs to the 4-hydroxybenzoyl-CoA thioesterase family.</text>
</comment>
<dbReference type="Pfam" id="PF13279">
    <property type="entry name" value="4HBT_2"/>
    <property type="match status" value="1"/>
</dbReference>
<comment type="caution">
    <text evidence="3">The sequence shown here is derived from an EMBL/GenBank/DDBJ whole genome shotgun (WGS) entry which is preliminary data.</text>
</comment>
<evidence type="ECO:0000313" key="3">
    <source>
        <dbReference type="EMBL" id="TWT67697.1"/>
    </source>
</evidence>